<dbReference type="SUPFAM" id="SSF51230">
    <property type="entry name" value="Single hybrid motif"/>
    <property type="match status" value="1"/>
</dbReference>
<dbReference type="InterPro" id="IPR000089">
    <property type="entry name" value="Biotin_lipoyl"/>
</dbReference>
<keyword evidence="2 4" id="KW-0450">Lipoyl</keyword>
<dbReference type="InterPro" id="IPR033753">
    <property type="entry name" value="GCV_H/Fam206"/>
</dbReference>
<dbReference type="InterPro" id="IPR003016">
    <property type="entry name" value="2-oxoA_DH_lipoyl-BS"/>
</dbReference>
<feature type="modified residue" description="N6-lipoyllysine" evidence="4">
    <location>
        <position position="104"/>
    </location>
</feature>
<dbReference type="PROSITE" id="PS50968">
    <property type="entry name" value="BIOTINYL_LIPOYL"/>
    <property type="match status" value="1"/>
</dbReference>
<dbReference type="PROSITE" id="PS00189">
    <property type="entry name" value="LIPOYL"/>
    <property type="match status" value="1"/>
</dbReference>
<dbReference type="Gene3D" id="2.40.50.100">
    <property type="match status" value="1"/>
</dbReference>
<dbReference type="NCBIfam" id="TIGR00527">
    <property type="entry name" value="gcvH"/>
    <property type="match status" value="1"/>
</dbReference>
<comment type="subcellular location">
    <subcellularLocation>
        <location evidence="5">Mitochondrion</location>
    </subcellularLocation>
</comment>
<evidence type="ECO:0000259" key="6">
    <source>
        <dbReference type="PROSITE" id="PS50968"/>
    </source>
</evidence>
<comment type="cofactor">
    <cofactor evidence="5">
        <name>(R)-lipoate</name>
        <dbReference type="ChEBI" id="CHEBI:83088"/>
    </cofactor>
    <text evidence="5">Binds 1 lipoyl cofactor covalently.</text>
</comment>
<keyword evidence="5" id="KW-0496">Mitochondrion</keyword>
<keyword evidence="3 5" id="KW-0809">Transit peptide</keyword>
<accession>A0AAN6GL93</accession>
<dbReference type="InterPro" id="IPR011053">
    <property type="entry name" value="Single_hybrid_motif"/>
</dbReference>
<dbReference type="HAMAP" id="MF_00272">
    <property type="entry name" value="GcvH"/>
    <property type="match status" value="1"/>
</dbReference>
<dbReference type="GO" id="GO:0009249">
    <property type="term" value="P:protein lipoylation"/>
    <property type="evidence" value="ECO:0007669"/>
    <property type="project" value="TreeGrafter"/>
</dbReference>
<evidence type="ECO:0000256" key="4">
    <source>
        <dbReference type="PIRSR" id="PIRSR617453-50"/>
    </source>
</evidence>
<dbReference type="GO" id="GO:0005960">
    <property type="term" value="C:glycine cleavage complex"/>
    <property type="evidence" value="ECO:0007669"/>
    <property type="project" value="UniProtKB-UniRule"/>
</dbReference>
<dbReference type="AlphaFoldDB" id="A0AAN6GL93"/>
<proteinExistence type="inferred from homology"/>
<comment type="similarity">
    <text evidence="1 5">Belongs to the GcvH family.</text>
</comment>
<gene>
    <name evidence="7" type="ORF">OC846_005245</name>
</gene>
<evidence type="ECO:0000256" key="5">
    <source>
        <dbReference type="RuleBase" id="RU364055"/>
    </source>
</evidence>
<evidence type="ECO:0000313" key="7">
    <source>
        <dbReference type="EMBL" id="KAK0546478.1"/>
    </source>
</evidence>
<comment type="subunit">
    <text evidence="5">The glycine cleavage system is composed of four proteins: P, T, L and H.</text>
</comment>
<evidence type="ECO:0000313" key="8">
    <source>
        <dbReference type="Proteomes" id="UP001176517"/>
    </source>
</evidence>
<protein>
    <recommendedName>
        <fullName evidence="5">Glycine cleavage system H protein</fullName>
    </recommendedName>
</protein>
<comment type="caution">
    <text evidence="7">The sequence shown here is derived from an EMBL/GenBank/DDBJ whole genome shotgun (WGS) entry which is preliminary data.</text>
</comment>
<dbReference type="PANTHER" id="PTHR11715">
    <property type="entry name" value="GLYCINE CLEAVAGE SYSTEM H PROTEIN"/>
    <property type="match status" value="1"/>
</dbReference>
<dbReference type="EMBL" id="JAPDMZ010000191">
    <property type="protein sequence ID" value="KAK0546478.1"/>
    <property type="molecule type" value="Genomic_DNA"/>
</dbReference>
<evidence type="ECO:0000256" key="1">
    <source>
        <dbReference type="ARBA" id="ARBA00009249"/>
    </source>
</evidence>
<sequence>MLAALRTAVSPAVARCAVRASASRVSAPSVPAAALMRSFSSSPRALAVRFTKEHEWVDLSDDGVATVGITKHAADQLGDVVYVEVQKGQTVSQGDEFGSIESVKAVSQLYAPLSGQIESVNDELESGAEVVNEDPYGDGWIAKFKATKPAEFEQLLSKEAYEKFVKESE</sequence>
<dbReference type="Pfam" id="PF01597">
    <property type="entry name" value="GCV_H"/>
    <property type="match status" value="1"/>
</dbReference>
<dbReference type="GO" id="GO:0019464">
    <property type="term" value="P:glycine decarboxylation via glycine cleavage system"/>
    <property type="evidence" value="ECO:0007669"/>
    <property type="project" value="UniProtKB-UniRule"/>
</dbReference>
<dbReference type="NCBIfam" id="NF002270">
    <property type="entry name" value="PRK01202.1"/>
    <property type="match status" value="1"/>
</dbReference>
<evidence type="ECO:0000256" key="2">
    <source>
        <dbReference type="ARBA" id="ARBA00022823"/>
    </source>
</evidence>
<keyword evidence="8" id="KW-1185">Reference proteome</keyword>
<name>A0AAN6GL93_9BASI</name>
<organism evidence="7 8">
    <name type="scientific">Tilletia horrida</name>
    <dbReference type="NCBI Taxonomy" id="155126"/>
    <lineage>
        <taxon>Eukaryota</taxon>
        <taxon>Fungi</taxon>
        <taxon>Dikarya</taxon>
        <taxon>Basidiomycota</taxon>
        <taxon>Ustilaginomycotina</taxon>
        <taxon>Exobasidiomycetes</taxon>
        <taxon>Tilletiales</taxon>
        <taxon>Tilletiaceae</taxon>
        <taxon>Tilletia</taxon>
    </lineage>
</organism>
<dbReference type="Proteomes" id="UP001176517">
    <property type="component" value="Unassembled WGS sequence"/>
</dbReference>
<feature type="domain" description="Lipoyl-binding" evidence="6">
    <location>
        <begin position="64"/>
        <end position="145"/>
    </location>
</feature>
<dbReference type="InterPro" id="IPR017453">
    <property type="entry name" value="GCV_H_sub"/>
</dbReference>
<dbReference type="InterPro" id="IPR002930">
    <property type="entry name" value="GCV_H"/>
</dbReference>
<dbReference type="PANTHER" id="PTHR11715:SF3">
    <property type="entry name" value="GLYCINE CLEAVAGE SYSTEM H PROTEIN-RELATED"/>
    <property type="match status" value="1"/>
</dbReference>
<evidence type="ECO:0000256" key="3">
    <source>
        <dbReference type="ARBA" id="ARBA00022946"/>
    </source>
</evidence>
<dbReference type="CDD" id="cd06848">
    <property type="entry name" value="GCS_H"/>
    <property type="match status" value="1"/>
</dbReference>
<dbReference type="GO" id="GO:0005739">
    <property type="term" value="C:mitochondrion"/>
    <property type="evidence" value="ECO:0007669"/>
    <property type="project" value="UniProtKB-SubCell"/>
</dbReference>
<reference evidence="7" key="1">
    <citation type="journal article" date="2023" name="PhytoFront">
        <title>Draft Genome Resources of Seven Strains of Tilletia horrida, Causal Agent of Kernel Smut of Rice.</title>
        <authorList>
            <person name="Khanal S."/>
            <person name="Antony Babu S."/>
            <person name="Zhou X.G."/>
        </authorList>
    </citation>
    <scope>NUCLEOTIDE SEQUENCE</scope>
    <source>
        <strain evidence="7">TX6</strain>
    </source>
</reference>
<comment type="function">
    <text evidence="5">The H protein shuttles the methylamine group of glycine from the P protein to the T protein.</text>
</comment>